<feature type="region of interest" description="Disordered" evidence="1">
    <location>
        <begin position="269"/>
        <end position="329"/>
    </location>
</feature>
<feature type="domain" description="Glutaminase A central" evidence="3">
    <location>
        <begin position="2"/>
        <end position="151"/>
    </location>
</feature>
<dbReference type="EMBL" id="HE796936">
    <property type="protein sequence ID" value="CCL99504.1"/>
    <property type="molecule type" value="Genomic_DNA"/>
</dbReference>
<proteinExistence type="predicted"/>
<keyword evidence="2" id="KW-0812">Transmembrane</keyword>
<keyword evidence="2" id="KW-0472">Membrane</keyword>
<feature type="region of interest" description="Disordered" evidence="1">
    <location>
        <begin position="160"/>
        <end position="179"/>
    </location>
</feature>
<feature type="compositionally biased region" description="Pro residues" evidence="1">
    <location>
        <begin position="166"/>
        <end position="178"/>
    </location>
</feature>
<dbReference type="AlphaFoldDB" id="J4H179"/>
<evidence type="ECO:0000256" key="2">
    <source>
        <dbReference type="SAM" id="Phobius"/>
    </source>
</evidence>
<dbReference type="OrthoDB" id="3918848at2759"/>
<keyword evidence="2" id="KW-1133">Transmembrane helix</keyword>
<accession>J4H179</accession>
<organism evidence="4 5">
    <name type="scientific">Fibroporia radiculosa</name>
    <dbReference type="NCBI Taxonomy" id="599839"/>
    <lineage>
        <taxon>Eukaryota</taxon>
        <taxon>Fungi</taxon>
        <taxon>Dikarya</taxon>
        <taxon>Basidiomycota</taxon>
        <taxon>Agaricomycotina</taxon>
        <taxon>Agaricomycetes</taxon>
        <taxon>Polyporales</taxon>
        <taxon>Fibroporiaceae</taxon>
        <taxon>Fibroporia</taxon>
    </lineage>
</organism>
<evidence type="ECO:0000259" key="3">
    <source>
        <dbReference type="Pfam" id="PF16335"/>
    </source>
</evidence>
<dbReference type="STRING" id="599839.J4H179"/>
<dbReference type="GeneID" id="24094415"/>
<dbReference type="InParanoid" id="J4H179"/>
<dbReference type="RefSeq" id="XP_012178787.1">
    <property type="nucleotide sequence ID" value="XM_012323397.1"/>
</dbReference>
<evidence type="ECO:0000313" key="4">
    <source>
        <dbReference type="EMBL" id="CCL99504.1"/>
    </source>
</evidence>
<protein>
    <recommendedName>
        <fullName evidence="3">Glutaminase A central domain-containing protein</fullName>
    </recommendedName>
</protein>
<reference evidence="4 5" key="1">
    <citation type="journal article" date="2012" name="Appl. Environ. Microbiol.">
        <title>Short-read sequencing for genomic analysis of the brown rot fungus Fibroporia radiculosa.</title>
        <authorList>
            <person name="Tang J.D."/>
            <person name="Perkins A.D."/>
            <person name="Sonstegard T.S."/>
            <person name="Schroeder S.G."/>
            <person name="Burgess S.C."/>
            <person name="Diehl S.V."/>
        </authorList>
    </citation>
    <scope>NUCLEOTIDE SEQUENCE [LARGE SCALE GENOMIC DNA]</scope>
    <source>
        <strain evidence="4 5">TFFH 294</strain>
    </source>
</reference>
<keyword evidence="5" id="KW-1185">Reference proteome</keyword>
<dbReference type="Proteomes" id="UP000006352">
    <property type="component" value="Unassembled WGS sequence"/>
</dbReference>
<feature type="compositionally biased region" description="Gly residues" evidence="1">
    <location>
        <begin position="307"/>
        <end position="318"/>
    </location>
</feature>
<sequence>MAAEYASHWESLAFVTSNGQAHLISTYGSLESSWALVDSLFGDKLLAMGVISSQVYDAQTQFYEQLMNDNAASYAFGLPMNDSSEIGNSVALAMVAATMTNASVRAQILSNIASYASLKSRVDIFASSYYVSSGSYISGPASPAQGALFAPMVLSLPIPSSNSTTPPTPPTSYTPEPSPAKSHTSLSVILGALFGSVAGLLVIAAVSVVFVRRRRHRAVPKNLPISSPPFLYDTVTPFIPSEDSISGSYVSLERLRSLKMERIRHAVVTSSRFESTPQPSPHESSMQPRSTATPRTATGSTTTRGTSAGGVAAGGVGSHLGQLDEGPGRNHVMTELRTEVLQLRQFMQSMNERLQVEAPPTYSE</sequence>
<feature type="compositionally biased region" description="Polar residues" evidence="1">
    <location>
        <begin position="269"/>
        <end position="287"/>
    </location>
</feature>
<dbReference type="HOGENOM" id="CLU_760844_0_0_1"/>
<name>J4H179_9APHY</name>
<gene>
    <name evidence="4" type="ORF">FIBRA_01522</name>
</gene>
<feature type="transmembrane region" description="Helical" evidence="2">
    <location>
        <begin position="188"/>
        <end position="211"/>
    </location>
</feature>
<feature type="compositionally biased region" description="Low complexity" evidence="1">
    <location>
        <begin position="288"/>
        <end position="306"/>
    </location>
</feature>
<evidence type="ECO:0000313" key="5">
    <source>
        <dbReference type="Proteomes" id="UP000006352"/>
    </source>
</evidence>
<dbReference type="InterPro" id="IPR032514">
    <property type="entry name" value="GtaA_central"/>
</dbReference>
<evidence type="ECO:0000256" key="1">
    <source>
        <dbReference type="SAM" id="MobiDB-lite"/>
    </source>
</evidence>
<dbReference type="Pfam" id="PF16335">
    <property type="entry name" value="GtaA_6_Hairpin"/>
    <property type="match status" value="1"/>
</dbReference>